<proteinExistence type="predicted"/>
<feature type="domain" description="HTH cro/C1-type" evidence="1">
    <location>
        <begin position="9"/>
        <end position="63"/>
    </location>
</feature>
<reference evidence="2 3" key="1">
    <citation type="submission" date="2024-03" db="EMBL/GenBank/DDBJ databases">
        <title>Mouse gut bacterial collection (mGBC) of GemPharmatech.</title>
        <authorList>
            <person name="He Y."/>
            <person name="Dong L."/>
            <person name="Wu D."/>
            <person name="Gao X."/>
            <person name="Lin Z."/>
        </authorList>
    </citation>
    <scope>NUCLEOTIDE SEQUENCE [LARGE SCALE GENOMIC DNA]</scope>
    <source>
        <strain evidence="2 3">32-10</strain>
    </source>
</reference>
<sequence length="126" mass="14755">MAQEMGVRLTKIRDHFKMNQREFAKRMGISQPALAMFEKEDRELKDIHIMRIRDEFGVNELWLRTGEGGDENMFTKVSREDRFSINLGKLSITENEYVENAVNYIAETDPEKLKIVVDAMRKILGM</sequence>
<dbReference type="InterPro" id="IPR001387">
    <property type="entry name" value="Cro/C1-type_HTH"/>
</dbReference>
<dbReference type="SUPFAM" id="SSF47413">
    <property type="entry name" value="lambda repressor-like DNA-binding domains"/>
    <property type="match status" value="1"/>
</dbReference>
<dbReference type="EMBL" id="JBCLTR010000001">
    <property type="protein sequence ID" value="MEY8632193.1"/>
    <property type="molecule type" value="Genomic_DNA"/>
</dbReference>
<dbReference type="CDD" id="cd00093">
    <property type="entry name" value="HTH_XRE"/>
    <property type="match status" value="1"/>
</dbReference>
<name>A0ABV4DFN2_9FIRM</name>
<protein>
    <submittedName>
        <fullName evidence="2">Helix-turn-helix transcriptional regulator</fullName>
    </submittedName>
</protein>
<keyword evidence="3" id="KW-1185">Reference proteome</keyword>
<organism evidence="2 3">
    <name type="scientific">Anaerostipes hominis</name>
    <name type="common">ex Lee et al. 2021</name>
    <dbReference type="NCBI Taxonomy" id="2025494"/>
    <lineage>
        <taxon>Bacteria</taxon>
        <taxon>Bacillati</taxon>
        <taxon>Bacillota</taxon>
        <taxon>Clostridia</taxon>
        <taxon>Lachnospirales</taxon>
        <taxon>Lachnospiraceae</taxon>
        <taxon>Anaerostipes</taxon>
    </lineage>
</organism>
<dbReference type="PROSITE" id="PS50943">
    <property type="entry name" value="HTH_CROC1"/>
    <property type="match status" value="1"/>
</dbReference>
<accession>A0ABV4DFN2</accession>
<dbReference type="Gene3D" id="1.10.260.40">
    <property type="entry name" value="lambda repressor-like DNA-binding domains"/>
    <property type="match status" value="1"/>
</dbReference>
<dbReference type="Proteomes" id="UP001565219">
    <property type="component" value="Unassembled WGS sequence"/>
</dbReference>
<evidence type="ECO:0000313" key="3">
    <source>
        <dbReference type="Proteomes" id="UP001565219"/>
    </source>
</evidence>
<dbReference type="RefSeq" id="WP_369882294.1">
    <property type="nucleotide sequence ID" value="NZ_JBCLTR010000001.1"/>
</dbReference>
<evidence type="ECO:0000313" key="2">
    <source>
        <dbReference type="EMBL" id="MEY8632193.1"/>
    </source>
</evidence>
<evidence type="ECO:0000259" key="1">
    <source>
        <dbReference type="PROSITE" id="PS50943"/>
    </source>
</evidence>
<dbReference type="Pfam" id="PF01381">
    <property type="entry name" value="HTH_3"/>
    <property type="match status" value="1"/>
</dbReference>
<gene>
    <name evidence="2" type="ORF">AALG99_01420</name>
</gene>
<comment type="caution">
    <text evidence="2">The sequence shown here is derived from an EMBL/GenBank/DDBJ whole genome shotgun (WGS) entry which is preliminary data.</text>
</comment>
<dbReference type="SMART" id="SM00530">
    <property type="entry name" value="HTH_XRE"/>
    <property type="match status" value="1"/>
</dbReference>
<dbReference type="InterPro" id="IPR010982">
    <property type="entry name" value="Lambda_DNA-bd_dom_sf"/>
</dbReference>